<feature type="transmembrane region" description="Helical" evidence="11">
    <location>
        <begin position="1270"/>
        <end position="1291"/>
    </location>
</feature>
<dbReference type="PANTHER" id="PTHR10877:SF194">
    <property type="entry name" value="LOCATION OF VULVA DEFECTIVE 1"/>
    <property type="match status" value="1"/>
</dbReference>
<dbReference type="GO" id="GO:0050982">
    <property type="term" value="P:detection of mechanical stimulus"/>
    <property type="evidence" value="ECO:0007669"/>
    <property type="project" value="TreeGrafter"/>
</dbReference>
<keyword evidence="5 11" id="KW-1133">Transmembrane helix</keyword>
<dbReference type="GO" id="GO:0016020">
    <property type="term" value="C:membrane"/>
    <property type="evidence" value="ECO:0007669"/>
    <property type="project" value="UniProtKB-SubCell"/>
</dbReference>
<feature type="transmembrane region" description="Helical" evidence="11">
    <location>
        <begin position="907"/>
        <end position="925"/>
    </location>
</feature>
<dbReference type="SMART" id="SM00303">
    <property type="entry name" value="GPS"/>
    <property type="match status" value="1"/>
</dbReference>
<comment type="caution">
    <text evidence="9">Lacks conserved residue(s) required for the propagation of feature annotation.</text>
</comment>
<feature type="region of interest" description="Disordered" evidence="10">
    <location>
        <begin position="202"/>
        <end position="241"/>
    </location>
</feature>
<protein>
    <submittedName>
        <fullName evidence="13">Polycystic kidney disease protein 1-like 2</fullName>
    </submittedName>
</protein>
<feature type="transmembrane region" description="Helical" evidence="11">
    <location>
        <begin position="1407"/>
        <end position="1427"/>
    </location>
</feature>
<feature type="region of interest" description="Disordered" evidence="10">
    <location>
        <begin position="1032"/>
        <end position="1053"/>
    </location>
</feature>
<feature type="compositionally biased region" description="Basic and acidic residues" evidence="10">
    <location>
        <begin position="207"/>
        <end position="218"/>
    </location>
</feature>
<dbReference type="InterPro" id="IPR013122">
    <property type="entry name" value="PKD1_2_channel"/>
</dbReference>
<dbReference type="GO" id="GO:0005262">
    <property type="term" value="F:calcium channel activity"/>
    <property type="evidence" value="ECO:0007669"/>
    <property type="project" value="TreeGrafter"/>
</dbReference>
<dbReference type="FunFam" id="2.60.60.20:FF:000022">
    <property type="entry name" value="Uncharacterized protein"/>
    <property type="match status" value="1"/>
</dbReference>
<keyword evidence="3 11" id="KW-0812">Transmembrane</keyword>
<reference evidence="13" key="1">
    <citation type="journal article" date="2012" name="Nature">
        <title>The oyster genome reveals stress adaptation and complexity of shell formation.</title>
        <authorList>
            <person name="Zhang G."/>
            <person name="Fang X."/>
            <person name="Guo X."/>
            <person name="Li L."/>
            <person name="Luo R."/>
            <person name="Xu F."/>
            <person name="Yang P."/>
            <person name="Zhang L."/>
            <person name="Wang X."/>
            <person name="Qi H."/>
            <person name="Xiong Z."/>
            <person name="Que H."/>
            <person name="Xie Y."/>
            <person name="Holland P.W."/>
            <person name="Paps J."/>
            <person name="Zhu Y."/>
            <person name="Wu F."/>
            <person name="Chen Y."/>
            <person name="Wang J."/>
            <person name="Peng C."/>
            <person name="Meng J."/>
            <person name="Yang L."/>
            <person name="Liu J."/>
            <person name="Wen B."/>
            <person name="Zhang N."/>
            <person name="Huang Z."/>
            <person name="Zhu Q."/>
            <person name="Feng Y."/>
            <person name="Mount A."/>
            <person name="Hedgecock D."/>
            <person name="Xu Z."/>
            <person name="Liu Y."/>
            <person name="Domazet-Loso T."/>
            <person name="Du Y."/>
            <person name="Sun X."/>
            <person name="Zhang S."/>
            <person name="Liu B."/>
            <person name="Cheng P."/>
            <person name="Jiang X."/>
            <person name="Li J."/>
            <person name="Fan D."/>
            <person name="Wang W."/>
            <person name="Fu W."/>
            <person name="Wang T."/>
            <person name="Wang B."/>
            <person name="Zhang J."/>
            <person name="Peng Z."/>
            <person name="Li Y."/>
            <person name="Li N."/>
            <person name="Wang J."/>
            <person name="Chen M."/>
            <person name="He Y."/>
            <person name="Tan F."/>
            <person name="Song X."/>
            <person name="Zheng Q."/>
            <person name="Huang R."/>
            <person name="Yang H."/>
            <person name="Du X."/>
            <person name="Chen L."/>
            <person name="Yang M."/>
            <person name="Gaffney P.M."/>
            <person name="Wang S."/>
            <person name="Luo L."/>
            <person name="She Z."/>
            <person name="Ming Y."/>
            <person name="Huang W."/>
            <person name="Zhang S."/>
            <person name="Huang B."/>
            <person name="Zhang Y."/>
            <person name="Qu T."/>
            <person name="Ni P."/>
            <person name="Miao G."/>
            <person name="Wang J."/>
            <person name="Wang Q."/>
            <person name="Steinberg C.E."/>
            <person name="Wang H."/>
            <person name="Li N."/>
            <person name="Qian L."/>
            <person name="Zhang G."/>
            <person name="Li Y."/>
            <person name="Yang H."/>
            <person name="Liu X."/>
            <person name="Wang J."/>
            <person name="Yin Y."/>
            <person name="Wang J."/>
        </authorList>
    </citation>
    <scope>NUCLEOTIDE SEQUENCE [LARGE SCALE GENOMIC DNA]</scope>
    <source>
        <strain evidence="13">05x7-T-G4-1.051#20</strain>
    </source>
</reference>
<dbReference type="Pfam" id="PF01825">
    <property type="entry name" value="GPS"/>
    <property type="match status" value="1"/>
</dbReference>
<dbReference type="InterPro" id="IPR003915">
    <property type="entry name" value="PKD_2"/>
</dbReference>
<dbReference type="InterPro" id="IPR000203">
    <property type="entry name" value="GPS"/>
</dbReference>
<evidence type="ECO:0000256" key="2">
    <source>
        <dbReference type="ARBA" id="ARBA00007200"/>
    </source>
</evidence>
<feature type="disulfide bond" evidence="8">
    <location>
        <begin position="1163"/>
        <end position="1176"/>
    </location>
</feature>
<feature type="region of interest" description="Disordered" evidence="10">
    <location>
        <begin position="153"/>
        <end position="173"/>
    </location>
</feature>
<feature type="transmembrane region" description="Helical" evidence="11">
    <location>
        <begin position="1358"/>
        <end position="1375"/>
    </location>
</feature>
<dbReference type="PRINTS" id="PR01433">
    <property type="entry name" value="POLYCYSTIN2"/>
</dbReference>
<dbReference type="Gene3D" id="2.60.60.20">
    <property type="entry name" value="PLAT/LH2 domain"/>
    <property type="match status" value="1"/>
</dbReference>
<accession>K1QXF7</accession>
<feature type="domain" description="PLAT" evidence="12">
    <location>
        <begin position="742"/>
        <end position="861"/>
    </location>
</feature>
<feature type="region of interest" description="Disordered" evidence="10">
    <location>
        <begin position="362"/>
        <end position="384"/>
    </location>
</feature>
<dbReference type="InParanoid" id="K1QXF7"/>
<dbReference type="PANTHER" id="PTHR10877">
    <property type="entry name" value="POLYCYSTIN FAMILY MEMBER"/>
    <property type="match status" value="1"/>
</dbReference>
<organism evidence="13">
    <name type="scientific">Magallana gigas</name>
    <name type="common">Pacific oyster</name>
    <name type="synonym">Crassostrea gigas</name>
    <dbReference type="NCBI Taxonomy" id="29159"/>
    <lineage>
        <taxon>Eukaryota</taxon>
        <taxon>Metazoa</taxon>
        <taxon>Spiralia</taxon>
        <taxon>Lophotrochozoa</taxon>
        <taxon>Mollusca</taxon>
        <taxon>Bivalvia</taxon>
        <taxon>Autobranchia</taxon>
        <taxon>Pteriomorphia</taxon>
        <taxon>Ostreida</taxon>
        <taxon>Ostreoidea</taxon>
        <taxon>Ostreidae</taxon>
        <taxon>Magallana</taxon>
    </lineage>
</organism>
<evidence type="ECO:0000256" key="10">
    <source>
        <dbReference type="SAM" id="MobiDB-lite"/>
    </source>
</evidence>
<evidence type="ECO:0000259" key="12">
    <source>
        <dbReference type="PROSITE" id="PS50095"/>
    </source>
</evidence>
<dbReference type="InterPro" id="IPR001024">
    <property type="entry name" value="PLAT/LH2_dom"/>
</dbReference>
<feature type="transmembrane region" description="Helical" evidence="11">
    <location>
        <begin position="697"/>
        <end position="717"/>
    </location>
</feature>
<evidence type="ECO:0000256" key="9">
    <source>
        <dbReference type="PROSITE-ProRule" id="PRU00152"/>
    </source>
</evidence>
<dbReference type="SUPFAM" id="SSF49723">
    <property type="entry name" value="Lipase/lipooxygenase domain (PLAT/LH2 domain)"/>
    <property type="match status" value="1"/>
</dbReference>
<gene>
    <name evidence="13" type="ORF">CGI_10021756</name>
</gene>
<evidence type="ECO:0000256" key="4">
    <source>
        <dbReference type="ARBA" id="ARBA00022729"/>
    </source>
</evidence>
<evidence type="ECO:0000256" key="7">
    <source>
        <dbReference type="ARBA" id="ARBA00023180"/>
    </source>
</evidence>
<comment type="subcellular location">
    <subcellularLocation>
        <location evidence="1">Membrane</location>
        <topology evidence="1">Multi-pass membrane protein</topology>
    </subcellularLocation>
</comment>
<sequence length="1565" mass="177170">MLKESTANPVKLYDNGDCFMNVENMTKSVSTFDGRVSFPAEYFAAEEFVMKLYVSKEGRVNSTTQRVKIKLTNSTDIKGQLDAMSSIKDCGSLLRAVAVVSGEFLTGGNDTSDDQEEELTEVREFMTGLLDNLADKTENLDQCKGVASAVADLTSNPDQTSSSSRSSGGSAVNKSMTTMKEKFGNANFDSVKDASASAVTGMSNLLPKEDKAEVEAEKRRKKREAAQNPDHGLTEGNQEETDSYDLIMKEEDANLHRFFDDLYEYVFIFKKAFRRAVKNYYNIMWINKEATLADAEQFFRKVIIEWEPFDVERYLLKYCKHEKYLLDRDKLEADKSVASASTGAVDSISGLLLGKMEASRRRRRRRSLPGNGTQAEAEVEGEDDLEQECAINAPGMGLGLKNIDPDQPGPAQMSSSFGSFEIPEGVIPKSSDGGGVGTTLVTTKGNPKTWGSNSNGIKSSVLSLDLTGSGGGSKMKVNNTKAPMRLMIQGKAEDVPEPSQWMLCVPRGVSPKDATQWNNHPVPVTENDTALHFLLWPDRKGDKFNVYFKFKDRPNATHYDFKTMMPHDPTDFPGYQNKDPEVLNQLLHTFYPPQNMTKLNGTYWVSIGIAKTDVDFGSSETCLNYSTQTFVPSCKFWDDETQTWKGDGCKVGNGTTKWNTECLCTHLTSFGGDFAVPPNTIDFSNVWAKFANLNENAAVFSTVVALIGVYIMLLIWSRYMDKRDIIKWGATPLEDNLPSDNYHYQMTVQTGVRKNASTTSKVSFIVSGENGDSGVRRLYDGHRKVLESGSILNYICSVEKPLGSLTFMRIWHDNSGRGKQKSWFLDQVQITDLQTGDRYIFLCDRWLALEEDDGMVDRILPVAGLEDLVAFKQLFSANVRKKLSNEHLWFSVFSRPTKSSFTRAQRISCCMSLLFMTMITNAMWFKSDDNAKQSQALKFFVSFASTMLVFPVNFILITFFKKCRPKQNAVIQKHQQQPKRGKWKNVTNGSQIWGDAVMPSRWKRFKDYISDLINFKQKAKYGADDDIDEDDAPKTRIVGVPEDEKEKKKKKKKPGTLPHWCIYIAWVLCFFSITSAGFFTILYSLEWGKEKANEWLTTFLLSFFQSVIVVQPIKVMFLVAFIACILKKPALDEEDTNEDLNNVIAAHDEEFIGKDNGTIEDTCKVNKYMREVILHCRDEYGWSDDDAKIYLPRWQKPDKENITELTKPKNPGPWVYQSSVKLANAPYMATMSTYKGGGYVYMFERNVDRTKQKLSELKNQIWMDAHTRAIFLEFTVYNPNINLFGSMIMVIEFLHSGGAIPRLECKVFRLLSYVGGLGVMVIIAEVIYTIFSLYFFIRCIKKLKKEKMKYFKGFWNKLEFALLCFCVSVIAMYALKHILTTLAMNALKDPDKADYVNFQSLALYDELYGFMCGFVVFLATVQFLKLLQFNKKMGMLGETVQYATKDLKVFSIAFLLYFWTFTATGFLLFSNSMISYSNVVGAAESMFAFTLGSFDFVAMQSAQPTLGPIFFFAFILVVYVGLMSIFLTIIADAFSTVKENMEGKQNDYEFLDYFTKRLKQVMGFA</sequence>
<dbReference type="SMART" id="SM00308">
    <property type="entry name" value="LH2"/>
    <property type="match status" value="1"/>
</dbReference>
<evidence type="ECO:0000313" key="13">
    <source>
        <dbReference type="EMBL" id="EKC38383.1"/>
    </source>
</evidence>
<evidence type="ECO:0000256" key="5">
    <source>
        <dbReference type="ARBA" id="ARBA00022989"/>
    </source>
</evidence>
<evidence type="ECO:0000256" key="8">
    <source>
        <dbReference type="PIRSR" id="PIRSR603915-2"/>
    </source>
</evidence>
<proteinExistence type="inferred from homology"/>
<feature type="transmembrane region" description="Helical" evidence="11">
    <location>
        <begin position="1103"/>
        <end position="1126"/>
    </location>
</feature>
<dbReference type="Gene3D" id="2.60.220.50">
    <property type="match status" value="1"/>
</dbReference>
<feature type="transmembrane region" description="Helical" evidence="11">
    <location>
        <begin position="1447"/>
        <end position="1469"/>
    </location>
</feature>
<evidence type="ECO:0000256" key="1">
    <source>
        <dbReference type="ARBA" id="ARBA00004141"/>
    </source>
</evidence>
<dbReference type="HOGENOM" id="CLU_245731_0_0_1"/>
<dbReference type="Pfam" id="PF08016">
    <property type="entry name" value="PKD_channel"/>
    <property type="match status" value="1"/>
</dbReference>
<evidence type="ECO:0000256" key="3">
    <source>
        <dbReference type="ARBA" id="ARBA00022692"/>
    </source>
</evidence>
<feature type="transmembrane region" description="Helical" evidence="11">
    <location>
        <begin position="1311"/>
        <end position="1337"/>
    </location>
</feature>
<dbReference type="PROSITE" id="PS50095">
    <property type="entry name" value="PLAT"/>
    <property type="match status" value="1"/>
</dbReference>
<dbReference type="InterPro" id="IPR036392">
    <property type="entry name" value="PLAT/LH2_dom_sf"/>
</dbReference>
<feature type="compositionally biased region" description="Low complexity" evidence="10">
    <location>
        <begin position="161"/>
        <end position="170"/>
    </location>
</feature>
<keyword evidence="4" id="KW-0732">Signal</keyword>
<dbReference type="Pfam" id="PF01477">
    <property type="entry name" value="PLAT"/>
    <property type="match status" value="1"/>
</dbReference>
<dbReference type="InterPro" id="IPR051223">
    <property type="entry name" value="Polycystin"/>
</dbReference>
<feature type="transmembrane region" description="Helical" evidence="11">
    <location>
        <begin position="937"/>
        <end position="960"/>
    </location>
</feature>
<evidence type="ECO:0000256" key="6">
    <source>
        <dbReference type="ARBA" id="ARBA00023136"/>
    </source>
</evidence>
<feature type="transmembrane region" description="Helical" evidence="11">
    <location>
        <begin position="1057"/>
        <end position="1083"/>
    </location>
</feature>
<dbReference type="GO" id="GO:0005509">
    <property type="term" value="F:calcium ion binding"/>
    <property type="evidence" value="ECO:0007669"/>
    <property type="project" value="InterPro"/>
</dbReference>
<dbReference type="InterPro" id="IPR046338">
    <property type="entry name" value="GAIN_dom_sf"/>
</dbReference>
<name>K1QXF7_MAGGI</name>
<feature type="transmembrane region" description="Helical" evidence="11">
    <location>
        <begin position="1509"/>
        <end position="1531"/>
    </location>
</feature>
<keyword evidence="7" id="KW-0325">Glycoprotein</keyword>
<dbReference type="EMBL" id="JH816985">
    <property type="protein sequence ID" value="EKC38383.1"/>
    <property type="molecule type" value="Genomic_DNA"/>
</dbReference>
<evidence type="ECO:0000256" key="11">
    <source>
        <dbReference type="SAM" id="Phobius"/>
    </source>
</evidence>
<comment type="similarity">
    <text evidence="2">Belongs to the polycystin family.</text>
</comment>
<keyword evidence="6 11" id="KW-0472">Membrane</keyword>
<dbReference type="Pfam" id="PF20519">
    <property type="entry name" value="Polycystin_dom"/>
    <property type="match status" value="1"/>
</dbReference>
<dbReference type="InterPro" id="IPR046791">
    <property type="entry name" value="Polycystin_dom"/>
</dbReference>